<dbReference type="RefSeq" id="WP_259097649.1">
    <property type="nucleotide sequence ID" value="NZ_CP130454.1"/>
</dbReference>
<keyword evidence="1 3" id="KW-0489">Methyltransferase</keyword>
<dbReference type="CDD" id="cd02440">
    <property type="entry name" value="AdoMet_MTases"/>
    <property type="match status" value="1"/>
</dbReference>
<evidence type="ECO:0000313" key="3">
    <source>
        <dbReference type="EMBL" id="MCS3920095.1"/>
    </source>
</evidence>
<dbReference type="SUPFAM" id="SSF53335">
    <property type="entry name" value="S-adenosyl-L-methionine-dependent methyltransferases"/>
    <property type="match status" value="1"/>
</dbReference>
<dbReference type="GO" id="GO:0032259">
    <property type="term" value="P:methylation"/>
    <property type="evidence" value="ECO:0007669"/>
    <property type="project" value="UniProtKB-KW"/>
</dbReference>
<name>A0ABT2ET85_9BACT</name>
<gene>
    <name evidence="3" type="ORF">M2350_002512</name>
</gene>
<evidence type="ECO:0000256" key="2">
    <source>
        <dbReference type="ARBA" id="ARBA00022679"/>
    </source>
</evidence>
<evidence type="ECO:0000256" key="1">
    <source>
        <dbReference type="ARBA" id="ARBA00022603"/>
    </source>
</evidence>
<dbReference type="PANTHER" id="PTHR43648">
    <property type="entry name" value="ELECTRON TRANSFER FLAVOPROTEIN BETA SUBUNIT LYSINE METHYLTRANSFERASE"/>
    <property type="match status" value="1"/>
</dbReference>
<reference evidence="3 4" key="1">
    <citation type="submission" date="2022-08" db="EMBL/GenBank/DDBJ databases">
        <title>Bacterial and archaeal communities from various locations to study Microbial Dark Matter (Phase II).</title>
        <authorList>
            <person name="Stepanauskas R."/>
        </authorList>
    </citation>
    <scope>NUCLEOTIDE SEQUENCE [LARGE SCALE GENOMIC DNA]</scope>
    <source>
        <strain evidence="3 4">PD1</strain>
    </source>
</reference>
<keyword evidence="3" id="KW-0687">Ribonucleoprotein</keyword>
<dbReference type="Gene3D" id="3.40.50.150">
    <property type="entry name" value="Vaccinia Virus protein VP39"/>
    <property type="match status" value="1"/>
</dbReference>
<dbReference type="Pfam" id="PF06325">
    <property type="entry name" value="PrmA"/>
    <property type="match status" value="1"/>
</dbReference>
<protein>
    <submittedName>
        <fullName evidence="3">Ribosomal protein L11 methylase PrmA</fullName>
    </submittedName>
</protein>
<dbReference type="PANTHER" id="PTHR43648:SF1">
    <property type="entry name" value="ELECTRON TRANSFER FLAVOPROTEIN BETA SUBUNIT LYSINE METHYLTRANSFERASE"/>
    <property type="match status" value="1"/>
</dbReference>
<proteinExistence type="predicted"/>
<keyword evidence="4" id="KW-1185">Reference proteome</keyword>
<dbReference type="GO" id="GO:0005840">
    <property type="term" value="C:ribosome"/>
    <property type="evidence" value="ECO:0007669"/>
    <property type="project" value="UniProtKB-KW"/>
</dbReference>
<evidence type="ECO:0000313" key="4">
    <source>
        <dbReference type="Proteomes" id="UP001204798"/>
    </source>
</evidence>
<dbReference type="Proteomes" id="UP001204798">
    <property type="component" value="Unassembled WGS sequence"/>
</dbReference>
<dbReference type="InterPro" id="IPR029063">
    <property type="entry name" value="SAM-dependent_MTases_sf"/>
</dbReference>
<dbReference type="InterPro" id="IPR050078">
    <property type="entry name" value="Ribosomal_L11_MeTrfase_PrmA"/>
</dbReference>
<dbReference type="EMBL" id="JANUCP010000004">
    <property type="protein sequence ID" value="MCS3920095.1"/>
    <property type="molecule type" value="Genomic_DNA"/>
</dbReference>
<comment type="caution">
    <text evidence="3">The sequence shown here is derived from an EMBL/GenBank/DDBJ whole genome shotgun (WGS) entry which is preliminary data.</text>
</comment>
<sequence>MPFVRLWASLPSEFGSLFRQSLSWLYARSVRVFGERYWHALLPHHSEAPLQIHWLWERLKGQSTDVAVYASWGTQTQSFPFAPLPFSLQVEVGIFGTGRHPTTQMCLIALQSLQLQGKWLLDIGTGSGILAAFGLSQGAKVVATEISFRAARQAFRNLNSVKKTDWAVIICDLASCLRKTFDVVVCNIGAEALMRLLPELSRIMPKGFLVASGWMASEWRSLRHALRSFGLKLTSWQFLNGWMGIVAAGQPTANRPFEP</sequence>
<keyword evidence="2" id="KW-0808">Transferase</keyword>
<organism evidence="3 4">
    <name type="scientific">Candidatus Fervidibacter sacchari</name>
    <dbReference type="NCBI Taxonomy" id="1448929"/>
    <lineage>
        <taxon>Bacteria</taxon>
        <taxon>Candidatus Fervidibacterota</taxon>
        <taxon>Candidatus Fervidibacter</taxon>
    </lineage>
</organism>
<dbReference type="GO" id="GO:0008168">
    <property type="term" value="F:methyltransferase activity"/>
    <property type="evidence" value="ECO:0007669"/>
    <property type="project" value="UniProtKB-KW"/>
</dbReference>
<keyword evidence="3" id="KW-0689">Ribosomal protein</keyword>
<accession>A0ABT2ET85</accession>